<name>A0A8J6NL82_9CHLR</name>
<organism evidence="2 3">
    <name type="scientific">Candidatus Desulfolinea nitratireducens</name>
    <dbReference type="NCBI Taxonomy" id="2841698"/>
    <lineage>
        <taxon>Bacteria</taxon>
        <taxon>Bacillati</taxon>
        <taxon>Chloroflexota</taxon>
        <taxon>Anaerolineae</taxon>
        <taxon>Anaerolineales</taxon>
        <taxon>Anaerolineales incertae sedis</taxon>
        <taxon>Candidatus Desulfolinea</taxon>
    </lineage>
</organism>
<proteinExistence type="predicted"/>
<sequence>MTETKKAEILNIADLATYQENAVVSSQILRAETGNVTLFAFDKGQELSEHSTPFDALVQVLDGKAEIVISGNSYHMGAGESIILPADKPHAVIATAQFKMLLTMIRA</sequence>
<dbReference type="Proteomes" id="UP000614469">
    <property type="component" value="Unassembled WGS sequence"/>
</dbReference>
<dbReference type="AlphaFoldDB" id="A0A8J6NL82"/>
<dbReference type="PANTHER" id="PTHR37694:SF1">
    <property type="entry name" value="SLR8022 PROTEIN"/>
    <property type="match status" value="1"/>
</dbReference>
<accession>A0A8J6NL82</accession>
<dbReference type="InterPro" id="IPR011051">
    <property type="entry name" value="RmlC_Cupin_sf"/>
</dbReference>
<dbReference type="SUPFAM" id="SSF51182">
    <property type="entry name" value="RmlC-like cupins"/>
    <property type="match status" value="1"/>
</dbReference>
<dbReference type="Gene3D" id="2.60.120.10">
    <property type="entry name" value="Jelly Rolls"/>
    <property type="match status" value="1"/>
</dbReference>
<evidence type="ECO:0000313" key="3">
    <source>
        <dbReference type="Proteomes" id="UP000614469"/>
    </source>
</evidence>
<dbReference type="EMBL" id="JACNJN010000086">
    <property type="protein sequence ID" value="MBC8335020.1"/>
    <property type="molecule type" value="Genomic_DNA"/>
</dbReference>
<reference evidence="2 3" key="1">
    <citation type="submission" date="2020-08" db="EMBL/GenBank/DDBJ databases">
        <title>Bridging the membrane lipid divide: bacteria of the FCB group superphylum have the potential to synthesize archaeal ether lipids.</title>
        <authorList>
            <person name="Villanueva L."/>
            <person name="Von Meijenfeldt F.A.B."/>
            <person name="Westbye A.B."/>
            <person name="Yadav S."/>
            <person name="Hopmans E.C."/>
            <person name="Dutilh B.E."/>
            <person name="Sinninghe Damste J.S."/>
        </authorList>
    </citation>
    <scope>NUCLEOTIDE SEQUENCE [LARGE SCALE GENOMIC DNA]</scope>
    <source>
        <strain evidence="2">NIOZ-UU36</strain>
    </source>
</reference>
<dbReference type="Pfam" id="PF07883">
    <property type="entry name" value="Cupin_2"/>
    <property type="match status" value="1"/>
</dbReference>
<protein>
    <submittedName>
        <fullName evidence="2">Cupin domain-containing protein</fullName>
    </submittedName>
</protein>
<feature type="domain" description="Cupin type-2" evidence="1">
    <location>
        <begin position="38"/>
        <end position="102"/>
    </location>
</feature>
<dbReference type="InterPro" id="IPR013096">
    <property type="entry name" value="Cupin_2"/>
</dbReference>
<evidence type="ECO:0000259" key="1">
    <source>
        <dbReference type="Pfam" id="PF07883"/>
    </source>
</evidence>
<dbReference type="InterPro" id="IPR014710">
    <property type="entry name" value="RmlC-like_jellyroll"/>
</dbReference>
<comment type="caution">
    <text evidence="2">The sequence shown here is derived from an EMBL/GenBank/DDBJ whole genome shotgun (WGS) entry which is preliminary data.</text>
</comment>
<dbReference type="CDD" id="cd02230">
    <property type="entry name" value="cupin_HP0902-like"/>
    <property type="match status" value="1"/>
</dbReference>
<evidence type="ECO:0000313" key="2">
    <source>
        <dbReference type="EMBL" id="MBC8335020.1"/>
    </source>
</evidence>
<gene>
    <name evidence="2" type="ORF">H8E29_07140</name>
</gene>
<dbReference type="PANTHER" id="PTHR37694">
    <property type="entry name" value="SLR8022 PROTEIN"/>
    <property type="match status" value="1"/>
</dbReference>